<dbReference type="GO" id="GO:0009279">
    <property type="term" value="C:cell outer membrane"/>
    <property type="evidence" value="ECO:0007669"/>
    <property type="project" value="UniProtKB-SubCell"/>
</dbReference>
<protein>
    <submittedName>
        <fullName evidence="9">Starch-binding associating with outer membrane</fullName>
    </submittedName>
</protein>
<dbReference type="InterPro" id="IPR033985">
    <property type="entry name" value="SusD-like_N"/>
</dbReference>
<feature type="domain" description="SusD-like N-terminal" evidence="8">
    <location>
        <begin position="65"/>
        <end position="221"/>
    </location>
</feature>
<evidence type="ECO:0000256" key="6">
    <source>
        <dbReference type="SAM" id="SignalP"/>
    </source>
</evidence>
<organism evidence="9 10">
    <name type="scientific">Lutibacter agarilyticus</name>
    <dbReference type="NCBI Taxonomy" id="1109740"/>
    <lineage>
        <taxon>Bacteria</taxon>
        <taxon>Pseudomonadati</taxon>
        <taxon>Bacteroidota</taxon>
        <taxon>Flavobacteriia</taxon>
        <taxon>Flavobacteriales</taxon>
        <taxon>Flavobacteriaceae</taxon>
        <taxon>Lutibacter</taxon>
    </lineage>
</organism>
<dbReference type="PROSITE" id="PS51257">
    <property type="entry name" value="PROKAR_LIPOPROTEIN"/>
    <property type="match status" value="1"/>
</dbReference>
<accession>A0A238YSS9</accession>
<dbReference type="InterPro" id="IPR011990">
    <property type="entry name" value="TPR-like_helical_dom_sf"/>
</dbReference>
<evidence type="ECO:0000256" key="1">
    <source>
        <dbReference type="ARBA" id="ARBA00004442"/>
    </source>
</evidence>
<evidence type="ECO:0000313" key="9">
    <source>
        <dbReference type="EMBL" id="SNR73724.1"/>
    </source>
</evidence>
<reference evidence="9 10" key="1">
    <citation type="submission" date="2017-06" db="EMBL/GenBank/DDBJ databases">
        <authorList>
            <person name="Kim H.J."/>
            <person name="Triplett B.A."/>
        </authorList>
    </citation>
    <scope>NUCLEOTIDE SEQUENCE [LARGE SCALE GENOMIC DNA]</scope>
    <source>
        <strain evidence="9 10">DSM 29150</strain>
    </source>
</reference>
<dbReference type="Gene3D" id="1.25.40.390">
    <property type="match status" value="1"/>
</dbReference>
<dbReference type="CDD" id="cd08977">
    <property type="entry name" value="SusD"/>
    <property type="match status" value="1"/>
</dbReference>
<dbReference type="InterPro" id="IPR012944">
    <property type="entry name" value="SusD_RagB_dom"/>
</dbReference>
<sequence length="470" mass="51668">MRQIKILILLFVGVSISSCSDFLSPEPLSAITADSYFKNDSEILTGVINMYDGIQGLNSTRSTDNHGIQQEFQVTEMRSDNTRTKSGEGESAQFDAFNVDPTNGIVADYYRSYYNVVYRANIVLNNLGSASDAMKPSFEAEAKFVRAYAYFNLVRLFGDIPLIDKVIDPLEKEIQFTRVNEDLVYDLIVSDLITAVDGLGAGTYGRASKSAAQALLAKVYLTLGEHSLAKQLCLDVMGAGFTLESNFKDIFYNEGNDEVIWAIVYDGDNATDSQNFSAEWLNSVGRTVGLNYVTTEAAAALDLLGGSRTKYSYRLDEIQISQNQVAKYIPNGDANLGIEPTSGDPTLAGNDWIIMRYADVLLMYVEATMGTATETSDASALIAFNKIRARADMPLASSITKQELLDERRAELAFENQRWFDLIRFGAANEVYTKFSADNGYGYSPTDLLLPIPQGEIGLSAGLLTQNPGY</sequence>
<dbReference type="EMBL" id="FZNT01000010">
    <property type="protein sequence ID" value="SNR73724.1"/>
    <property type="molecule type" value="Genomic_DNA"/>
</dbReference>
<dbReference type="Pfam" id="PF07980">
    <property type="entry name" value="SusD_RagB"/>
    <property type="match status" value="1"/>
</dbReference>
<name>A0A238YSS9_9FLAO</name>
<keyword evidence="3 6" id="KW-0732">Signal</keyword>
<comment type="subcellular location">
    <subcellularLocation>
        <location evidence="1">Cell outer membrane</location>
    </subcellularLocation>
</comment>
<evidence type="ECO:0000259" key="8">
    <source>
        <dbReference type="Pfam" id="PF14322"/>
    </source>
</evidence>
<dbReference type="OrthoDB" id="5694214at2"/>
<comment type="similarity">
    <text evidence="2">Belongs to the SusD family.</text>
</comment>
<gene>
    <name evidence="9" type="ORF">SAMN06265371_110119</name>
</gene>
<evidence type="ECO:0000256" key="2">
    <source>
        <dbReference type="ARBA" id="ARBA00006275"/>
    </source>
</evidence>
<proteinExistence type="inferred from homology"/>
<evidence type="ECO:0000256" key="3">
    <source>
        <dbReference type="ARBA" id="ARBA00022729"/>
    </source>
</evidence>
<keyword evidence="4" id="KW-0472">Membrane</keyword>
<feature type="domain" description="RagB/SusD" evidence="7">
    <location>
        <begin position="340"/>
        <end position="470"/>
    </location>
</feature>
<evidence type="ECO:0000256" key="4">
    <source>
        <dbReference type="ARBA" id="ARBA00023136"/>
    </source>
</evidence>
<dbReference type="Proteomes" id="UP000198384">
    <property type="component" value="Unassembled WGS sequence"/>
</dbReference>
<evidence type="ECO:0000313" key="10">
    <source>
        <dbReference type="Proteomes" id="UP000198384"/>
    </source>
</evidence>
<dbReference type="SUPFAM" id="SSF48452">
    <property type="entry name" value="TPR-like"/>
    <property type="match status" value="1"/>
</dbReference>
<evidence type="ECO:0000259" key="7">
    <source>
        <dbReference type="Pfam" id="PF07980"/>
    </source>
</evidence>
<feature type="signal peptide" evidence="6">
    <location>
        <begin position="1"/>
        <end position="20"/>
    </location>
</feature>
<keyword evidence="10" id="KW-1185">Reference proteome</keyword>
<dbReference type="AlphaFoldDB" id="A0A238YSS9"/>
<dbReference type="Pfam" id="PF14322">
    <property type="entry name" value="SusD-like_3"/>
    <property type="match status" value="1"/>
</dbReference>
<evidence type="ECO:0000256" key="5">
    <source>
        <dbReference type="ARBA" id="ARBA00023237"/>
    </source>
</evidence>
<dbReference type="RefSeq" id="WP_089382684.1">
    <property type="nucleotide sequence ID" value="NZ_FZNT01000010.1"/>
</dbReference>
<feature type="chain" id="PRO_5012263536" evidence="6">
    <location>
        <begin position="21"/>
        <end position="470"/>
    </location>
</feature>
<keyword evidence="5" id="KW-0998">Cell outer membrane</keyword>